<evidence type="ECO:0000256" key="1">
    <source>
        <dbReference type="SAM" id="MobiDB-lite"/>
    </source>
</evidence>
<proteinExistence type="predicted"/>
<name>A0A6G1LEH7_9PEZI</name>
<organism evidence="2 3">
    <name type="scientific">Teratosphaeria nubilosa</name>
    <dbReference type="NCBI Taxonomy" id="161662"/>
    <lineage>
        <taxon>Eukaryota</taxon>
        <taxon>Fungi</taxon>
        <taxon>Dikarya</taxon>
        <taxon>Ascomycota</taxon>
        <taxon>Pezizomycotina</taxon>
        <taxon>Dothideomycetes</taxon>
        <taxon>Dothideomycetidae</taxon>
        <taxon>Mycosphaerellales</taxon>
        <taxon>Teratosphaeriaceae</taxon>
        <taxon>Teratosphaeria</taxon>
    </lineage>
</organism>
<dbReference type="OrthoDB" id="3993201at2759"/>
<sequence>MAAPKATQWIALRNLAKGSVLCRQLHMTGPNTYASPVLTKERPALNLPRDIAGLRGECKRRKLETTGNTQDLLSRIHAHELTTSRAFSSAVQQSKRPEAETSTPTAVRHFNVSRSLKANNDSSTIDFAYLPEFDPDKAEASELLRVPIILHDYSANARSGPTAPVVEEAVVMKPQISVMSADAVYLPMAEMSDSGTNIDFHAMADRVSANMRRMKVPVEEQAGMMRQIFNDIIDDMFGKKPTAAS</sequence>
<keyword evidence="3" id="KW-1185">Reference proteome</keyword>
<dbReference type="Proteomes" id="UP000799436">
    <property type="component" value="Unassembled WGS sequence"/>
</dbReference>
<accession>A0A6G1LEH7</accession>
<dbReference type="AlphaFoldDB" id="A0A6G1LEH7"/>
<evidence type="ECO:0008006" key="4">
    <source>
        <dbReference type="Google" id="ProtNLM"/>
    </source>
</evidence>
<evidence type="ECO:0000313" key="3">
    <source>
        <dbReference type="Proteomes" id="UP000799436"/>
    </source>
</evidence>
<protein>
    <recommendedName>
        <fullName evidence="4">SAP domain-containing protein</fullName>
    </recommendedName>
</protein>
<gene>
    <name evidence="2" type="ORF">EJ03DRAFT_325782</name>
</gene>
<evidence type="ECO:0000313" key="2">
    <source>
        <dbReference type="EMBL" id="KAF2771353.1"/>
    </source>
</evidence>
<feature type="region of interest" description="Disordered" evidence="1">
    <location>
        <begin position="84"/>
        <end position="105"/>
    </location>
</feature>
<reference evidence="2" key="1">
    <citation type="journal article" date="2020" name="Stud. Mycol.">
        <title>101 Dothideomycetes genomes: a test case for predicting lifestyles and emergence of pathogens.</title>
        <authorList>
            <person name="Haridas S."/>
            <person name="Albert R."/>
            <person name="Binder M."/>
            <person name="Bloem J."/>
            <person name="Labutti K."/>
            <person name="Salamov A."/>
            <person name="Andreopoulos B."/>
            <person name="Baker S."/>
            <person name="Barry K."/>
            <person name="Bills G."/>
            <person name="Bluhm B."/>
            <person name="Cannon C."/>
            <person name="Castanera R."/>
            <person name="Culley D."/>
            <person name="Daum C."/>
            <person name="Ezra D."/>
            <person name="Gonzalez J."/>
            <person name="Henrissat B."/>
            <person name="Kuo A."/>
            <person name="Liang C."/>
            <person name="Lipzen A."/>
            <person name="Lutzoni F."/>
            <person name="Magnuson J."/>
            <person name="Mondo S."/>
            <person name="Nolan M."/>
            <person name="Ohm R."/>
            <person name="Pangilinan J."/>
            <person name="Park H.-J."/>
            <person name="Ramirez L."/>
            <person name="Alfaro M."/>
            <person name="Sun H."/>
            <person name="Tritt A."/>
            <person name="Yoshinaga Y."/>
            <person name="Zwiers L.-H."/>
            <person name="Turgeon B."/>
            <person name="Goodwin S."/>
            <person name="Spatafora J."/>
            <person name="Crous P."/>
            <person name="Grigoriev I."/>
        </authorList>
    </citation>
    <scope>NUCLEOTIDE SEQUENCE</scope>
    <source>
        <strain evidence="2">CBS 116005</strain>
    </source>
</reference>
<dbReference type="EMBL" id="ML995820">
    <property type="protein sequence ID" value="KAF2771353.1"/>
    <property type="molecule type" value="Genomic_DNA"/>
</dbReference>